<dbReference type="Proteomes" id="UP000308054">
    <property type="component" value="Unassembled WGS sequence"/>
</dbReference>
<dbReference type="PANTHER" id="PTHR40590">
    <property type="entry name" value="CYTOPLASMIC PROTEIN-RELATED"/>
    <property type="match status" value="1"/>
</dbReference>
<dbReference type="CDD" id="cd14789">
    <property type="entry name" value="Tiki"/>
    <property type="match status" value="1"/>
</dbReference>
<reference evidence="2 3" key="1">
    <citation type="journal article" date="2017" name="Int. J. Syst. Evol. Microbiol.">
        <title>Marinicauda algicola sp. nov., isolated from a marine red alga Rhodosorus marinus.</title>
        <authorList>
            <person name="Jeong S.E."/>
            <person name="Jeon S.H."/>
            <person name="Chun B.H."/>
            <person name="Kim D.W."/>
            <person name="Jeon C.O."/>
        </authorList>
    </citation>
    <scope>NUCLEOTIDE SEQUENCE [LARGE SCALE GENOMIC DNA]</scope>
    <source>
        <strain evidence="2 3">JCM 31718</strain>
    </source>
</reference>
<keyword evidence="1" id="KW-0472">Membrane</keyword>
<evidence type="ECO:0000313" key="3">
    <source>
        <dbReference type="Proteomes" id="UP000308054"/>
    </source>
</evidence>
<dbReference type="AlphaFoldDB" id="A0A4S2H0W9"/>
<keyword evidence="1" id="KW-1133">Transmembrane helix</keyword>
<dbReference type="Pfam" id="PF01963">
    <property type="entry name" value="TraB_PrgY_gumN"/>
    <property type="match status" value="1"/>
</dbReference>
<proteinExistence type="predicted"/>
<keyword evidence="3" id="KW-1185">Reference proteome</keyword>
<protein>
    <submittedName>
        <fullName evidence="2">TraB/GumN family protein</fullName>
    </submittedName>
</protein>
<organism evidence="2 3">
    <name type="scientific">Marinicauda algicola</name>
    <dbReference type="NCBI Taxonomy" id="2029849"/>
    <lineage>
        <taxon>Bacteria</taxon>
        <taxon>Pseudomonadati</taxon>
        <taxon>Pseudomonadota</taxon>
        <taxon>Alphaproteobacteria</taxon>
        <taxon>Maricaulales</taxon>
        <taxon>Maricaulaceae</taxon>
        <taxon>Marinicauda</taxon>
    </lineage>
</organism>
<dbReference type="EMBL" id="SRXW01000002">
    <property type="protein sequence ID" value="TGY89155.1"/>
    <property type="molecule type" value="Genomic_DNA"/>
</dbReference>
<name>A0A4S2H0W9_9PROT</name>
<evidence type="ECO:0000256" key="1">
    <source>
        <dbReference type="SAM" id="Phobius"/>
    </source>
</evidence>
<keyword evidence="1" id="KW-0812">Transmembrane</keyword>
<comment type="caution">
    <text evidence="2">The sequence shown here is derived from an EMBL/GenBank/DDBJ whole genome shotgun (WGS) entry which is preliminary data.</text>
</comment>
<accession>A0A4S2H0W9</accession>
<dbReference type="PANTHER" id="PTHR40590:SF1">
    <property type="entry name" value="CYTOPLASMIC PROTEIN"/>
    <property type="match status" value="1"/>
</dbReference>
<dbReference type="InterPro" id="IPR047111">
    <property type="entry name" value="YbaP-like"/>
</dbReference>
<feature type="transmembrane region" description="Helical" evidence="1">
    <location>
        <begin position="30"/>
        <end position="48"/>
    </location>
</feature>
<evidence type="ECO:0000313" key="2">
    <source>
        <dbReference type="EMBL" id="TGY89155.1"/>
    </source>
</evidence>
<sequence>MPGSRHVNVALHPARGMPARRGRTMRQRSFLILLILAVATFGAALWWMNRDTGGQVPDAAEPVTRAEAEAGPETEAAEHDPALWSISDADSTVYLFGTVHILPPELDWYSDEVRAAFGEADTLYLEVDALSPQAQAEMQSMIPQIGMLPAGERLTAKLSEEALAHLERIAERLGMPGEALKAAIDPFMPWLASLQLAVAQMQAAGYDPQSGVEQVLTAEAGEAGMAFGYFETVEEQLAFLSSMPMEVQLADFETGLEQMVENPDMLDDLVAAWTQGDMERLDAIMNEELRESTPEAYEVLIVQRNRNWVPQIAGILEGSGTAFVAVGAGHMPGEDGVINLLREQGLEVTRH</sequence>
<dbReference type="InterPro" id="IPR002816">
    <property type="entry name" value="TraB/PrgY/GumN_fam"/>
</dbReference>
<gene>
    <name evidence="2" type="ORF">E5163_08505</name>
</gene>